<dbReference type="PIRSF" id="PIRSF018266">
    <property type="entry name" value="FecR"/>
    <property type="match status" value="1"/>
</dbReference>
<evidence type="ECO:0000259" key="1">
    <source>
        <dbReference type="Pfam" id="PF04773"/>
    </source>
</evidence>
<sequence>MGSATSSANPDTAPSRAALREAAQWLVRLNSGQARPDDWQALAAWRAQDAANEAAWQRAERLSRTFGAVPAGLGMPVLAQAERTAVNRRAALRVLALVGTTAPAAYLGWRHMPWQQWAAEHRTATGERRSVTLADGSEVLLNTASALDVAFDAHERLLRLRVGEVLITTSKDSAARSFRVETPGGWLRALGTRFAVRLLDEGAVHLAVAEGAVEVTPHHGAQRVLQAGSQCRFTASGVQASTALGEQALAWAQGVLYADGMRLDDFAAELARYRPGVVRCDPAVAALRISGAFQLNDTEYILAMLRETLPVQVVTRTRYWITLVPA</sequence>
<dbReference type="InterPro" id="IPR006860">
    <property type="entry name" value="FecR"/>
</dbReference>
<keyword evidence="4" id="KW-1185">Reference proteome</keyword>
<gene>
    <name evidence="3" type="ORF">HNP48_004749</name>
</gene>
<dbReference type="PANTHER" id="PTHR30273">
    <property type="entry name" value="PERIPLASMIC SIGNAL SENSOR AND SIGMA FACTOR ACTIVATOR FECR-RELATED"/>
    <property type="match status" value="1"/>
</dbReference>
<dbReference type="EMBL" id="JACHLK010000011">
    <property type="protein sequence ID" value="MBB6562040.1"/>
    <property type="molecule type" value="Genomic_DNA"/>
</dbReference>
<evidence type="ECO:0000259" key="2">
    <source>
        <dbReference type="Pfam" id="PF16220"/>
    </source>
</evidence>
<name>A0A7X0PHJ8_9BURK</name>
<comment type="caution">
    <text evidence="3">The sequence shown here is derived from an EMBL/GenBank/DDBJ whole genome shotgun (WGS) entry which is preliminary data.</text>
</comment>
<dbReference type="InterPro" id="IPR012373">
    <property type="entry name" value="Ferrdict_sens_TM"/>
</dbReference>
<proteinExistence type="predicted"/>
<protein>
    <submittedName>
        <fullName evidence="3">Transmembrane sensor</fullName>
    </submittedName>
</protein>
<dbReference type="InterPro" id="IPR032623">
    <property type="entry name" value="FecR_N"/>
</dbReference>
<accession>A0A7X0PHJ8</accession>
<feature type="domain" description="FecR protein" evidence="1">
    <location>
        <begin position="120"/>
        <end position="214"/>
    </location>
</feature>
<dbReference type="Pfam" id="PF16220">
    <property type="entry name" value="DUF4880"/>
    <property type="match status" value="1"/>
</dbReference>
<reference evidence="3 4" key="1">
    <citation type="submission" date="2020-08" db="EMBL/GenBank/DDBJ databases">
        <title>Functional genomics of gut bacteria from endangered species of beetles.</title>
        <authorList>
            <person name="Carlos-Shanley C."/>
        </authorList>
    </citation>
    <scope>NUCLEOTIDE SEQUENCE [LARGE SCALE GENOMIC DNA]</scope>
    <source>
        <strain evidence="3 4">S00198</strain>
    </source>
</reference>
<dbReference type="GO" id="GO:0016989">
    <property type="term" value="F:sigma factor antagonist activity"/>
    <property type="evidence" value="ECO:0007669"/>
    <property type="project" value="TreeGrafter"/>
</dbReference>
<dbReference type="Proteomes" id="UP000575083">
    <property type="component" value="Unassembled WGS sequence"/>
</dbReference>
<dbReference type="RefSeq" id="WP_184861680.1">
    <property type="nucleotide sequence ID" value="NZ_JACHLK010000011.1"/>
</dbReference>
<dbReference type="Pfam" id="PF04773">
    <property type="entry name" value="FecR"/>
    <property type="match status" value="1"/>
</dbReference>
<evidence type="ECO:0000313" key="4">
    <source>
        <dbReference type="Proteomes" id="UP000575083"/>
    </source>
</evidence>
<dbReference type="AlphaFoldDB" id="A0A7X0PHJ8"/>
<keyword evidence="3" id="KW-0812">Transmembrane</keyword>
<dbReference type="Gene3D" id="2.60.120.1440">
    <property type="match status" value="1"/>
</dbReference>
<keyword evidence="3" id="KW-0472">Membrane</keyword>
<dbReference type="PANTHER" id="PTHR30273:SF2">
    <property type="entry name" value="PROTEIN FECR"/>
    <property type="match status" value="1"/>
</dbReference>
<evidence type="ECO:0000313" key="3">
    <source>
        <dbReference type="EMBL" id="MBB6562040.1"/>
    </source>
</evidence>
<organism evidence="3 4">
    <name type="scientific">Acidovorax soli</name>
    <dbReference type="NCBI Taxonomy" id="592050"/>
    <lineage>
        <taxon>Bacteria</taxon>
        <taxon>Pseudomonadati</taxon>
        <taxon>Pseudomonadota</taxon>
        <taxon>Betaproteobacteria</taxon>
        <taxon>Burkholderiales</taxon>
        <taxon>Comamonadaceae</taxon>
        <taxon>Acidovorax</taxon>
    </lineage>
</organism>
<feature type="domain" description="FecR N-terminal" evidence="2">
    <location>
        <begin position="20"/>
        <end position="62"/>
    </location>
</feature>